<comment type="caution">
    <text evidence="1">The sequence shown here is derived from an EMBL/GenBank/DDBJ whole genome shotgun (WGS) entry which is preliminary data.</text>
</comment>
<proteinExistence type="predicted"/>
<sequence>MRPSVLRDKVIKEISCVPDENLEAIYELIHYFRMGLEAHTGNTGKPPIKLTQMPGDAFDSFIEKVARQRQKAPE</sequence>
<name>A0A401FQU0_9BACT</name>
<gene>
    <name evidence="1" type="ORF">DENIS_0263</name>
</gene>
<accession>A0A401FQU0</accession>
<evidence type="ECO:0008006" key="3">
    <source>
        <dbReference type="Google" id="ProtNLM"/>
    </source>
</evidence>
<organism evidence="1 2">
    <name type="scientific">Desulfonema ishimotonii</name>
    <dbReference type="NCBI Taxonomy" id="45657"/>
    <lineage>
        <taxon>Bacteria</taxon>
        <taxon>Pseudomonadati</taxon>
        <taxon>Thermodesulfobacteriota</taxon>
        <taxon>Desulfobacteria</taxon>
        <taxon>Desulfobacterales</taxon>
        <taxon>Desulfococcaceae</taxon>
        <taxon>Desulfonema</taxon>
    </lineage>
</organism>
<dbReference type="AlphaFoldDB" id="A0A401FQU0"/>
<reference evidence="2" key="2">
    <citation type="submission" date="2019-01" db="EMBL/GenBank/DDBJ databases">
        <title>Genome sequence of Desulfonema ishimotonii strain Tokyo 01.</title>
        <authorList>
            <person name="Fukui M."/>
        </authorList>
    </citation>
    <scope>NUCLEOTIDE SEQUENCE [LARGE SCALE GENOMIC DNA]</scope>
    <source>
        <strain evidence="2">Tokyo 01</strain>
    </source>
</reference>
<evidence type="ECO:0000313" key="2">
    <source>
        <dbReference type="Proteomes" id="UP000288096"/>
    </source>
</evidence>
<reference evidence="2" key="1">
    <citation type="submission" date="2017-11" db="EMBL/GenBank/DDBJ databases">
        <authorList>
            <person name="Watanabe M."/>
            <person name="Kojima H."/>
        </authorList>
    </citation>
    <scope>NUCLEOTIDE SEQUENCE [LARGE SCALE GENOMIC DNA]</scope>
    <source>
        <strain evidence="2">Tokyo 01</strain>
    </source>
</reference>
<dbReference type="EMBL" id="BEXT01000001">
    <property type="protein sequence ID" value="GBC59324.1"/>
    <property type="molecule type" value="Genomic_DNA"/>
</dbReference>
<keyword evidence="2" id="KW-1185">Reference proteome</keyword>
<evidence type="ECO:0000313" key="1">
    <source>
        <dbReference type="EMBL" id="GBC59324.1"/>
    </source>
</evidence>
<dbReference type="Proteomes" id="UP000288096">
    <property type="component" value="Unassembled WGS sequence"/>
</dbReference>
<protein>
    <recommendedName>
        <fullName evidence="3">DUF2281 domain-containing protein</fullName>
    </recommendedName>
</protein>